<evidence type="ECO:0000256" key="4">
    <source>
        <dbReference type="ARBA" id="ARBA00023054"/>
    </source>
</evidence>
<protein>
    <recommendedName>
        <fullName evidence="9">WH1 domain-containing protein</fullName>
    </recommendedName>
</protein>
<feature type="coiled-coil region" evidence="7">
    <location>
        <begin position="259"/>
        <end position="405"/>
    </location>
</feature>
<reference evidence="10 11" key="1">
    <citation type="submission" date="2019-01" db="EMBL/GenBank/DDBJ databases">
        <title>A draft genome assembly of the solar-powered sea slug Elysia chlorotica.</title>
        <authorList>
            <person name="Cai H."/>
            <person name="Li Q."/>
            <person name="Fang X."/>
            <person name="Li J."/>
            <person name="Curtis N.E."/>
            <person name="Altenburger A."/>
            <person name="Shibata T."/>
            <person name="Feng M."/>
            <person name="Maeda T."/>
            <person name="Schwartz J.A."/>
            <person name="Shigenobu S."/>
            <person name="Lundholm N."/>
            <person name="Nishiyama T."/>
            <person name="Yang H."/>
            <person name="Hasebe M."/>
            <person name="Li S."/>
            <person name="Pierce S.K."/>
            <person name="Wang J."/>
        </authorList>
    </citation>
    <scope>NUCLEOTIDE SEQUENCE [LARGE SCALE GENOMIC DNA]</scope>
    <source>
        <strain evidence="10">EC2010</strain>
        <tissue evidence="10">Whole organism of an adult</tissue>
    </source>
</reference>
<dbReference type="InterPro" id="IPR000697">
    <property type="entry name" value="WH1/EVH1_dom"/>
</dbReference>
<name>A0A3S1BGD2_ELYCH</name>
<dbReference type="InterPro" id="IPR011993">
    <property type="entry name" value="PH-like_dom_sf"/>
</dbReference>
<evidence type="ECO:0000256" key="7">
    <source>
        <dbReference type="SAM" id="Coils"/>
    </source>
</evidence>
<dbReference type="FunFam" id="2.30.29.30:FF:000014">
    <property type="entry name" value="Homer homolog 1 (Drosophila)"/>
    <property type="match status" value="1"/>
</dbReference>
<evidence type="ECO:0000259" key="9">
    <source>
        <dbReference type="PROSITE" id="PS50229"/>
    </source>
</evidence>
<evidence type="ECO:0000256" key="1">
    <source>
        <dbReference type="ARBA" id="ARBA00004496"/>
    </source>
</evidence>
<accession>A0A3S1BGD2</accession>
<keyword evidence="2" id="KW-0963">Cytoplasm</keyword>
<keyword evidence="4 7" id="KW-0175">Coiled coil</keyword>
<evidence type="ECO:0000256" key="8">
    <source>
        <dbReference type="SAM" id="MobiDB-lite"/>
    </source>
</evidence>
<dbReference type="PROSITE" id="PS50229">
    <property type="entry name" value="WH1"/>
    <property type="match status" value="1"/>
</dbReference>
<dbReference type="GO" id="GO:0007216">
    <property type="term" value="P:G protein-coupled glutamate receptor signaling pathway"/>
    <property type="evidence" value="ECO:0007669"/>
    <property type="project" value="InterPro"/>
</dbReference>
<evidence type="ECO:0000313" key="11">
    <source>
        <dbReference type="Proteomes" id="UP000271974"/>
    </source>
</evidence>
<evidence type="ECO:0000256" key="6">
    <source>
        <dbReference type="ARBA" id="ARBA00034105"/>
    </source>
</evidence>
<feature type="region of interest" description="Disordered" evidence="8">
    <location>
        <begin position="1"/>
        <end position="58"/>
    </location>
</feature>
<dbReference type="Gene3D" id="2.30.29.30">
    <property type="entry name" value="Pleckstrin-homology domain (PH domain)/Phosphotyrosine-binding domain (PTB)"/>
    <property type="match status" value="1"/>
</dbReference>
<sequence>MIRRANSWRELGASGKTSPTTGSDAGRSGIPIPLSSFGVPLYRPDSPGSSPRGKDLGEQPIFTTKAHVFQIDAGTKKEWVPASKSSVSVSYYFDSTRNTYRIISVDGSKAIVNSTITPNMTFTKTSQKFGQWSDPRANTVYGLGFSSEQDLTKFVEKFKEIKELTRQAAQLRQQQLQQLQQQQHADLNGEAGPAHSLANVSSSPQPARHHHSLHQRTNSLSSIQNDSGGVRERRNSFTQGGSNGLPANASSEAQLKYENDRLKLALAQSSANAKKWEVELQTLKNNNARLTAALQESTTNVEEWKKQLAAYKDESMRLKKKLLDQDKGGGGASSKDPLMVAQLTDQVEKIRLENQIKQEDIKRLNNQIQELTSREGQVASLLERVQALEEDNHSLSLQLQDSQRQLSDMRSSRDQDTRDMMALQETFGAKIAELYETHETAVSLLRKESHS</sequence>
<dbReference type="Proteomes" id="UP000271974">
    <property type="component" value="Unassembled WGS sequence"/>
</dbReference>
<dbReference type="SMART" id="SM00461">
    <property type="entry name" value="WH1"/>
    <property type="match status" value="1"/>
</dbReference>
<dbReference type="OrthoDB" id="9983798at2759"/>
<dbReference type="AlphaFoldDB" id="A0A3S1BGD2"/>
<dbReference type="CDD" id="cd01206">
    <property type="entry name" value="EVH1_Homer_Vesl"/>
    <property type="match status" value="1"/>
</dbReference>
<evidence type="ECO:0000313" key="10">
    <source>
        <dbReference type="EMBL" id="RUS80194.1"/>
    </source>
</evidence>
<gene>
    <name evidence="10" type="ORF">EGW08_012051</name>
</gene>
<dbReference type="GO" id="GO:0005737">
    <property type="term" value="C:cytoplasm"/>
    <property type="evidence" value="ECO:0007669"/>
    <property type="project" value="UniProtKB-SubCell"/>
</dbReference>
<keyword evidence="3" id="KW-0770">Synapse</keyword>
<keyword evidence="11" id="KW-1185">Reference proteome</keyword>
<proteinExistence type="inferred from homology"/>
<comment type="similarity">
    <text evidence="5">Belongs to the Homer family.</text>
</comment>
<dbReference type="InterPro" id="IPR044100">
    <property type="entry name" value="Homer_EVH1"/>
</dbReference>
<evidence type="ECO:0000256" key="5">
    <source>
        <dbReference type="ARBA" id="ARBA00023606"/>
    </source>
</evidence>
<dbReference type="InterPro" id="IPR045027">
    <property type="entry name" value="Homer"/>
</dbReference>
<evidence type="ECO:0000256" key="2">
    <source>
        <dbReference type="ARBA" id="ARBA00022490"/>
    </source>
</evidence>
<evidence type="ECO:0000256" key="3">
    <source>
        <dbReference type="ARBA" id="ARBA00023018"/>
    </source>
</evidence>
<comment type="subcellular location">
    <subcellularLocation>
        <location evidence="1">Cytoplasm</location>
    </subcellularLocation>
    <subcellularLocation>
        <location evidence="6">Postsynaptic density</location>
    </subcellularLocation>
</comment>
<organism evidence="10 11">
    <name type="scientific">Elysia chlorotica</name>
    <name type="common">Eastern emerald elysia</name>
    <name type="synonym">Sea slug</name>
    <dbReference type="NCBI Taxonomy" id="188477"/>
    <lineage>
        <taxon>Eukaryota</taxon>
        <taxon>Metazoa</taxon>
        <taxon>Spiralia</taxon>
        <taxon>Lophotrochozoa</taxon>
        <taxon>Mollusca</taxon>
        <taxon>Gastropoda</taxon>
        <taxon>Heterobranchia</taxon>
        <taxon>Euthyneura</taxon>
        <taxon>Panpulmonata</taxon>
        <taxon>Sacoglossa</taxon>
        <taxon>Placobranchoidea</taxon>
        <taxon>Plakobranchidae</taxon>
        <taxon>Elysia</taxon>
    </lineage>
</organism>
<dbReference type="Pfam" id="PF00568">
    <property type="entry name" value="WH1"/>
    <property type="match status" value="1"/>
</dbReference>
<comment type="caution">
    <text evidence="10">The sequence shown here is derived from an EMBL/GenBank/DDBJ whole genome shotgun (WGS) entry which is preliminary data.</text>
</comment>
<dbReference type="PANTHER" id="PTHR10918">
    <property type="entry name" value="HOMER"/>
    <property type="match status" value="1"/>
</dbReference>
<dbReference type="GO" id="GO:0014069">
    <property type="term" value="C:postsynaptic density"/>
    <property type="evidence" value="ECO:0007669"/>
    <property type="project" value="UniProtKB-SubCell"/>
</dbReference>
<dbReference type="SUPFAM" id="SSF50729">
    <property type="entry name" value="PH domain-like"/>
    <property type="match status" value="1"/>
</dbReference>
<feature type="domain" description="WH1" evidence="9">
    <location>
        <begin position="53"/>
        <end position="165"/>
    </location>
</feature>
<dbReference type="GO" id="GO:0035256">
    <property type="term" value="F:G protein-coupled glutamate receptor binding"/>
    <property type="evidence" value="ECO:0007669"/>
    <property type="project" value="InterPro"/>
</dbReference>
<feature type="region of interest" description="Disordered" evidence="8">
    <location>
        <begin position="175"/>
        <end position="248"/>
    </location>
</feature>
<dbReference type="EMBL" id="RQTK01000406">
    <property type="protein sequence ID" value="RUS80194.1"/>
    <property type="molecule type" value="Genomic_DNA"/>
</dbReference>
<feature type="compositionally biased region" description="Polar residues" evidence="8">
    <location>
        <begin position="215"/>
        <end position="227"/>
    </location>
</feature>
<dbReference type="STRING" id="188477.A0A3S1BGD2"/>